<evidence type="ECO:0000256" key="1">
    <source>
        <dbReference type="SAM" id="SignalP"/>
    </source>
</evidence>
<feature type="signal peptide" evidence="1">
    <location>
        <begin position="1"/>
        <end position="19"/>
    </location>
</feature>
<sequence>MLVTYLLFVAASLIKEISATAVFAHFMAQNSYSYSQADWANDINSAANIGIDGFALNIAANDYEVPKIDDAYAAAEAHGNFKLFYSFDLSYSWDYNVMATIVAKHANSSATYRWKNNVLVSTFSGEAQGDAWWAAFKNACKAKGVVQAFPSIDGFFNWWSWPDDTNTNLTTATDLAYQTAIKTRTGPYIMSVSPWQFKELGGGNNWVELSDTLWKYRWEQAINDVKPDIVEIVTWNDYGESHYISDINPRVDLGTLAPNYVNGFDHSPWRIIAQYYISWYKNGVAPKLTNDQVIFWYRAHPKNAVCSGGDVPRNSAYPVDAVFAMALLADSATISLDIGSKHAQWNASPGVSIGSVPFPPEDSQIPYIQIIKNGATAKSGYGSVYVTKSCSYYNFNPFVGHIST</sequence>
<dbReference type="OrthoDB" id="3257981at2759"/>
<dbReference type="Pfam" id="PF03659">
    <property type="entry name" value="Glyco_hydro_71"/>
    <property type="match status" value="1"/>
</dbReference>
<reference evidence="2" key="1">
    <citation type="submission" date="2020-11" db="EMBL/GenBank/DDBJ databases">
        <authorList>
            <consortium name="DOE Joint Genome Institute"/>
            <person name="Ahrendt S."/>
            <person name="Riley R."/>
            <person name="Andreopoulos W."/>
            <person name="Labutti K."/>
            <person name="Pangilinan J."/>
            <person name="Ruiz-Duenas F.J."/>
            <person name="Barrasa J.M."/>
            <person name="Sanchez-Garcia M."/>
            <person name="Camarero S."/>
            <person name="Miyauchi S."/>
            <person name="Serrano A."/>
            <person name="Linde D."/>
            <person name="Babiker R."/>
            <person name="Drula E."/>
            <person name="Ayuso-Fernandez I."/>
            <person name="Pacheco R."/>
            <person name="Padilla G."/>
            <person name="Ferreira P."/>
            <person name="Barriuso J."/>
            <person name="Kellner H."/>
            <person name="Castanera R."/>
            <person name="Alfaro M."/>
            <person name="Ramirez L."/>
            <person name="Pisabarro A.G."/>
            <person name="Kuo A."/>
            <person name="Tritt A."/>
            <person name="Lipzen A."/>
            <person name="He G."/>
            <person name="Yan M."/>
            <person name="Ng V."/>
            <person name="Cullen D."/>
            <person name="Martin F."/>
            <person name="Rosso M.-N."/>
            <person name="Henrissat B."/>
            <person name="Hibbett D."/>
            <person name="Martinez A.T."/>
            <person name="Grigoriev I.V."/>
        </authorList>
    </citation>
    <scope>NUCLEOTIDE SEQUENCE</scope>
    <source>
        <strain evidence="2">CBS 506.95</strain>
    </source>
</reference>
<accession>A0A9P6E3S9</accession>
<gene>
    <name evidence="2" type="ORF">CPB83DRAFT_872114</name>
</gene>
<comment type="caution">
    <text evidence="2">The sequence shown here is derived from an EMBL/GenBank/DDBJ whole genome shotgun (WGS) entry which is preliminary data.</text>
</comment>
<dbReference type="GO" id="GO:0051118">
    <property type="term" value="F:glucan endo-1,3-alpha-glucosidase activity"/>
    <property type="evidence" value="ECO:0007669"/>
    <property type="project" value="InterPro"/>
</dbReference>
<evidence type="ECO:0000313" key="2">
    <source>
        <dbReference type="EMBL" id="KAF9522006.1"/>
    </source>
</evidence>
<dbReference type="EMBL" id="MU157967">
    <property type="protein sequence ID" value="KAF9522006.1"/>
    <property type="molecule type" value="Genomic_DNA"/>
</dbReference>
<evidence type="ECO:0000313" key="3">
    <source>
        <dbReference type="Proteomes" id="UP000807306"/>
    </source>
</evidence>
<keyword evidence="1" id="KW-0732">Signal</keyword>
<dbReference type="InterPro" id="IPR005197">
    <property type="entry name" value="Glyco_hydro_71"/>
</dbReference>
<keyword evidence="2" id="KW-0378">Hydrolase</keyword>
<dbReference type="Gene3D" id="3.20.20.80">
    <property type="entry name" value="Glycosidases"/>
    <property type="match status" value="1"/>
</dbReference>
<protein>
    <submittedName>
        <fullName evidence="2">Glycoside hydrolase family 71 protein</fullName>
    </submittedName>
</protein>
<feature type="chain" id="PRO_5040416423" evidence="1">
    <location>
        <begin position="20"/>
        <end position="404"/>
    </location>
</feature>
<keyword evidence="3" id="KW-1185">Reference proteome</keyword>
<proteinExistence type="predicted"/>
<dbReference type="Proteomes" id="UP000807306">
    <property type="component" value="Unassembled WGS sequence"/>
</dbReference>
<name>A0A9P6E3S9_9AGAR</name>
<organism evidence="2 3">
    <name type="scientific">Crepidotus variabilis</name>
    <dbReference type="NCBI Taxonomy" id="179855"/>
    <lineage>
        <taxon>Eukaryota</taxon>
        <taxon>Fungi</taxon>
        <taxon>Dikarya</taxon>
        <taxon>Basidiomycota</taxon>
        <taxon>Agaricomycotina</taxon>
        <taxon>Agaricomycetes</taxon>
        <taxon>Agaricomycetidae</taxon>
        <taxon>Agaricales</taxon>
        <taxon>Agaricineae</taxon>
        <taxon>Crepidotaceae</taxon>
        <taxon>Crepidotus</taxon>
    </lineage>
</organism>
<dbReference type="AlphaFoldDB" id="A0A9P6E3S9"/>
<dbReference type="CDD" id="cd11577">
    <property type="entry name" value="GH71"/>
    <property type="match status" value="1"/>
</dbReference>